<feature type="transmembrane region" description="Helical" evidence="8">
    <location>
        <begin position="6"/>
        <end position="24"/>
    </location>
</feature>
<feature type="transmembrane region" description="Helical" evidence="8">
    <location>
        <begin position="403"/>
        <end position="422"/>
    </location>
</feature>
<dbReference type="Pfam" id="PF13231">
    <property type="entry name" value="PMT_2"/>
    <property type="match status" value="1"/>
</dbReference>
<evidence type="ECO:0000313" key="11">
    <source>
        <dbReference type="Proteomes" id="UP001607151"/>
    </source>
</evidence>
<feature type="transmembrane region" description="Helical" evidence="8">
    <location>
        <begin position="79"/>
        <end position="100"/>
    </location>
</feature>
<feature type="transmembrane region" description="Helical" evidence="8">
    <location>
        <begin position="163"/>
        <end position="194"/>
    </location>
</feature>
<evidence type="ECO:0000256" key="4">
    <source>
        <dbReference type="ARBA" id="ARBA00022679"/>
    </source>
</evidence>
<dbReference type="PANTHER" id="PTHR33908:SF3">
    <property type="entry name" value="UNDECAPRENYL PHOSPHATE-ALPHA-4-AMINO-4-DEOXY-L-ARABINOSE ARABINOSYL TRANSFERASE"/>
    <property type="match status" value="1"/>
</dbReference>
<gene>
    <name evidence="10" type="ORF">ACGRQ9_11250</name>
</gene>
<reference evidence="10 11" key="1">
    <citation type="submission" date="2024-10" db="EMBL/GenBank/DDBJ databases">
        <authorList>
            <person name="Yibar A."/>
            <person name="Saticioglu I.B."/>
            <person name="Duman M."/>
            <person name="Ajmi N."/>
            <person name="Gurler F."/>
            <person name="Ay H."/>
            <person name="Onuk E."/>
            <person name="Guler S."/>
            <person name="Romalde J.L."/>
        </authorList>
    </citation>
    <scope>NUCLEOTIDE SEQUENCE [LARGE SCALE GENOMIC DNA]</scope>
    <source>
        <strain evidence="10 11">14-MA-B</strain>
    </source>
</reference>
<evidence type="ECO:0000256" key="5">
    <source>
        <dbReference type="ARBA" id="ARBA00022692"/>
    </source>
</evidence>
<dbReference type="PANTHER" id="PTHR33908">
    <property type="entry name" value="MANNOSYLTRANSFERASE YKCB-RELATED"/>
    <property type="match status" value="1"/>
</dbReference>
<keyword evidence="7 8" id="KW-0472">Membrane</keyword>
<keyword evidence="5 8" id="KW-0812">Transmembrane</keyword>
<keyword evidence="3 10" id="KW-0328">Glycosyltransferase</keyword>
<keyword evidence="4 10" id="KW-0808">Transferase</keyword>
<feature type="transmembrane region" description="Helical" evidence="8">
    <location>
        <begin position="135"/>
        <end position="151"/>
    </location>
</feature>
<comment type="subcellular location">
    <subcellularLocation>
        <location evidence="1">Cell membrane</location>
        <topology evidence="1">Multi-pass membrane protein</topology>
    </subcellularLocation>
</comment>
<keyword evidence="6 8" id="KW-1133">Transmembrane helix</keyword>
<evidence type="ECO:0000256" key="2">
    <source>
        <dbReference type="ARBA" id="ARBA00022475"/>
    </source>
</evidence>
<feature type="transmembrane region" description="Helical" evidence="8">
    <location>
        <begin position="316"/>
        <end position="333"/>
    </location>
</feature>
<protein>
    <submittedName>
        <fullName evidence="10">ArnT family glycosyltransferase</fullName>
        <ecNumber evidence="10">2.4.-.-</ecNumber>
    </submittedName>
</protein>
<feature type="transmembrane region" description="Helical" evidence="8">
    <location>
        <begin position="345"/>
        <end position="363"/>
    </location>
</feature>
<dbReference type="GO" id="GO:0016757">
    <property type="term" value="F:glycosyltransferase activity"/>
    <property type="evidence" value="ECO:0007669"/>
    <property type="project" value="UniProtKB-KW"/>
</dbReference>
<dbReference type="EMBL" id="JBIHSN010000002">
    <property type="protein sequence ID" value="MFH0266031.1"/>
    <property type="molecule type" value="Genomic_DNA"/>
</dbReference>
<evidence type="ECO:0000259" key="9">
    <source>
        <dbReference type="Pfam" id="PF13231"/>
    </source>
</evidence>
<feature type="transmembrane region" description="Helical" evidence="8">
    <location>
        <begin position="295"/>
        <end position="310"/>
    </location>
</feature>
<feature type="transmembrane region" description="Helical" evidence="8">
    <location>
        <begin position="264"/>
        <end position="283"/>
    </location>
</feature>
<dbReference type="InterPro" id="IPR050297">
    <property type="entry name" value="LipidA_mod_glycosyltrf_83"/>
</dbReference>
<keyword evidence="2" id="KW-1003">Cell membrane</keyword>
<proteinExistence type="predicted"/>
<accession>A0ABW7IX98</accession>
<evidence type="ECO:0000256" key="1">
    <source>
        <dbReference type="ARBA" id="ARBA00004651"/>
    </source>
</evidence>
<feature type="transmembrane region" description="Helical" evidence="8">
    <location>
        <begin position="206"/>
        <end position="228"/>
    </location>
</feature>
<dbReference type="EC" id="2.4.-.-" evidence="10"/>
<evidence type="ECO:0000313" key="10">
    <source>
        <dbReference type="EMBL" id="MFH0266031.1"/>
    </source>
</evidence>
<feature type="transmembrane region" description="Helical" evidence="8">
    <location>
        <begin position="375"/>
        <end position="396"/>
    </location>
</feature>
<evidence type="ECO:0000256" key="6">
    <source>
        <dbReference type="ARBA" id="ARBA00022989"/>
    </source>
</evidence>
<dbReference type="Proteomes" id="UP001607151">
    <property type="component" value="Unassembled WGS sequence"/>
</dbReference>
<comment type="caution">
    <text evidence="10">The sequence shown here is derived from an EMBL/GenBank/DDBJ whole genome shotgun (WGS) entry which is preliminary data.</text>
</comment>
<organism evidence="10 11">
    <name type="scientific">Vibrio rumoiensis</name>
    <dbReference type="NCBI Taxonomy" id="76258"/>
    <lineage>
        <taxon>Bacteria</taxon>
        <taxon>Pseudomonadati</taxon>
        <taxon>Pseudomonadota</taxon>
        <taxon>Gammaproteobacteria</taxon>
        <taxon>Vibrionales</taxon>
        <taxon>Vibrionaceae</taxon>
        <taxon>Vibrio</taxon>
    </lineage>
</organism>
<evidence type="ECO:0000256" key="7">
    <source>
        <dbReference type="ARBA" id="ARBA00023136"/>
    </source>
</evidence>
<evidence type="ECO:0000256" key="3">
    <source>
        <dbReference type="ARBA" id="ARBA00022676"/>
    </source>
</evidence>
<dbReference type="RefSeq" id="WP_394607944.1">
    <property type="nucleotide sequence ID" value="NZ_JBIHSN010000002.1"/>
</dbReference>
<dbReference type="InterPro" id="IPR038731">
    <property type="entry name" value="RgtA/B/C-like"/>
</dbReference>
<feature type="domain" description="Glycosyltransferase RgtA/B/C/D-like" evidence="9">
    <location>
        <begin position="57"/>
        <end position="222"/>
    </location>
</feature>
<feature type="transmembrane region" description="Helical" evidence="8">
    <location>
        <begin position="112"/>
        <end position="130"/>
    </location>
</feature>
<name>A0ABW7IX98_9VIBR</name>
<evidence type="ECO:0000256" key="8">
    <source>
        <dbReference type="SAM" id="Phobius"/>
    </source>
</evidence>
<keyword evidence="11" id="KW-1185">Reference proteome</keyword>
<sequence length="519" mass="59007">MKNRFFYYSVFFLIGLIILINRDITPGNELKYISIALESLQHHHWFTFYNHGEIYADKPPAYFWIIMLGIKLFGVEGGIIWTGLFSLLPAIAICEIMYRWTKNSLDTPLQTLAILTLLSSGLFLGCTVILRMDMLMALFITLALYCFYQTYLRHRHGQALSNYPYWMLFAILAATFVKGPVGLMLPIISSLVFLTYKKSLRDVKYYFPLKAVLLCIATLALWLFAIYLEGGKDYLYALTLGQAAKRGISASIHPEPIYYYLENAPLLLLPWSLVLLCSFINMFRAKRPLRDEQRFFITVAFVGLTMLSLVSSKLEIYLLPLIPFIIYAGLLQLPQLEKGRVWKWGIAPIIVICCVLPIAAFFIPQLTRKLPVEPFDLHTLLVVLLITGGISAYYLFKNQMVATLKTIALGCFGVMLSAAILLPKYNQILGVKKVAQTALQLSTPQSQFYSYHYTTGLNLDVYLNHPVKLLKSDQQLIELPQGSVILTKRDEKAIKQALQAANRTFQSEISIGKHTLFVL</sequence>